<dbReference type="PANTHER" id="PTHR33112:SF16">
    <property type="entry name" value="HETEROKARYON INCOMPATIBILITY DOMAIN-CONTAINING PROTEIN"/>
    <property type="match status" value="1"/>
</dbReference>
<feature type="domain" description="Heterokaryon incompatibility" evidence="1">
    <location>
        <begin position="204"/>
        <end position="355"/>
    </location>
</feature>
<keyword evidence="3" id="KW-1185">Reference proteome</keyword>
<sequence length="672" mass="77225">MQSSITVDEGLCEKCCELLNAVLQVSSTKDDESDMDIDHYKVPTDLQASADGGCRGCQIFWMHMSCGGIGEYSMLTIKQGYLEKRTYFPTLTYGIKLENTRKLDNIVVSINIPLLNKKTSYQEIPPILRLASGNIDDELMTLMQTTIKWIDNCSQNHEKCQRIQGLKEKPNIIPTRLVDVQSNDGSTARLVNTKELASDINPKYLILSYCWGMGNQPAKTTRSNLRQRKHRIMVYDLPKTIQNAITITRLMGIRYLWVDALCIIQPDNDDFLDDWNSEAAQMGNYYSNALFCISALYASEGFLGERHSARYPWREEEAIQYGENFLSFQPLEGTIGDEPDLKYMPLMRRAWALQERILSTQRLHWSGIGLLWECDSGLFQENQPFRNLRQQHSETYRRTDHFLREILSLPKEEALGIAWLGIAAQYAGMKLTKPTDRLAAIHGVARRLSLQHNVEYFGGIFKGFYSRALPWECMRIGHERDGFIRKDFPSWSWASAANFGYSLDYDSRNKSLRIKDLIRYADPEQSISLDEIIDFRDRSKRKLLLQAPLVSMKIGSHQPITLKSEGSYFDLVATVEGPIWRGRIIYCHMDRWMKLPEPSAVTLLVCNGDIREGLRTALDSVVYYKGLVLRRSEEDGPNAFVRLGFFRVGIPWSEEEEEGGYLNEWETDVCLF</sequence>
<dbReference type="Proteomes" id="UP000241690">
    <property type="component" value="Unassembled WGS sequence"/>
</dbReference>
<dbReference type="RefSeq" id="XP_024773438.1">
    <property type="nucleotide sequence ID" value="XM_024917400.1"/>
</dbReference>
<protein>
    <recommendedName>
        <fullName evidence="1">Heterokaryon incompatibility domain-containing protein</fullName>
    </recommendedName>
</protein>
<dbReference type="Pfam" id="PF06985">
    <property type="entry name" value="HET"/>
    <property type="match status" value="1"/>
</dbReference>
<dbReference type="AlphaFoldDB" id="A0A2T4A9L6"/>
<dbReference type="GeneID" id="36625969"/>
<evidence type="ECO:0000313" key="2">
    <source>
        <dbReference type="EMBL" id="PTB53761.1"/>
    </source>
</evidence>
<evidence type="ECO:0000259" key="1">
    <source>
        <dbReference type="Pfam" id="PF06985"/>
    </source>
</evidence>
<name>A0A2T4A9L6_TRIHA</name>
<gene>
    <name evidence="2" type="ORF">M431DRAFT_495722</name>
</gene>
<reference evidence="2 3" key="1">
    <citation type="submission" date="2016-07" db="EMBL/GenBank/DDBJ databases">
        <title>Multiple horizontal gene transfer events from other fungi enriched the ability of initially mycotrophic Trichoderma (Ascomycota) to feed on dead plant biomass.</title>
        <authorList>
            <consortium name="DOE Joint Genome Institute"/>
            <person name="Aerts A."/>
            <person name="Atanasova L."/>
            <person name="Chenthamara K."/>
            <person name="Zhang J."/>
            <person name="Grujic M."/>
            <person name="Henrissat B."/>
            <person name="Kuo A."/>
            <person name="Salamov A."/>
            <person name="Lipzen A."/>
            <person name="Labutti K."/>
            <person name="Barry K."/>
            <person name="Miao Y."/>
            <person name="Rahimi M.J."/>
            <person name="Shen Q."/>
            <person name="Grigoriev I.V."/>
            <person name="Kubicek C.P."/>
            <person name="Druzhinina I.S."/>
        </authorList>
    </citation>
    <scope>NUCLEOTIDE SEQUENCE [LARGE SCALE GENOMIC DNA]</scope>
    <source>
        <strain evidence="2 3">CBS 226.95</strain>
    </source>
</reference>
<dbReference type="EMBL" id="KZ679681">
    <property type="protein sequence ID" value="PTB53761.1"/>
    <property type="molecule type" value="Genomic_DNA"/>
</dbReference>
<proteinExistence type="predicted"/>
<dbReference type="PANTHER" id="PTHR33112">
    <property type="entry name" value="DOMAIN PROTEIN, PUTATIVE-RELATED"/>
    <property type="match status" value="1"/>
</dbReference>
<dbReference type="STRING" id="983964.A0A2T4A9L6"/>
<evidence type="ECO:0000313" key="3">
    <source>
        <dbReference type="Proteomes" id="UP000241690"/>
    </source>
</evidence>
<dbReference type="InterPro" id="IPR010730">
    <property type="entry name" value="HET"/>
</dbReference>
<organism evidence="2 3">
    <name type="scientific">Trichoderma harzianum CBS 226.95</name>
    <dbReference type="NCBI Taxonomy" id="983964"/>
    <lineage>
        <taxon>Eukaryota</taxon>
        <taxon>Fungi</taxon>
        <taxon>Dikarya</taxon>
        <taxon>Ascomycota</taxon>
        <taxon>Pezizomycotina</taxon>
        <taxon>Sordariomycetes</taxon>
        <taxon>Hypocreomycetidae</taxon>
        <taxon>Hypocreales</taxon>
        <taxon>Hypocreaceae</taxon>
        <taxon>Trichoderma</taxon>
    </lineage>
</organism>
<accession>A0A2T4A9L6</accession>